<evidence type="ECO:0000313" key="4">
    <source>
        <dbReference type="Proteomes" id="UP000295645"/>
    </source>
</evidence>
<dbReference type="Proteomes" id="UP000295645">
    <property type="component" value="Unassembled WGS sequence"/>
</dbReference>
<dbReference type="RefSeq" id="WP_132141556.1">
    <property type="nucleotide sequence ID" value="NZ_SMCS01000001.1"/>
</dbReference>
<name>A0A4R3YZY5_9GAMM</name>
<organism evidence="3 4">
    <name type="scientific">Luteibacter rhizovicinus</name>
    <dbReference type="NCBI Taxonomy" id="242606"/>
    <lineage>
        <taxon>Bacteria</taxon>
        <taxon>Pseudomonadati</taxon>
        <taxon>Pseudomonadota</taxon>
        <taxon>Gammaproteobacteria</taxon>
        <taxon>Lysobacterales</taxon>
        <taxon>Rhodanobacteraceae</taxon>
        <taxon>Luteibacter</taxon>
    </lineage>
</organism>
<dbReference type="InterPro" id="IPR036147">
    <property type="entry name" value="Anti-sigma_E_RseA_N_sf"/>
</dbReference>
<dbReference type="Gene3D" id="1.10.10.880">
    <property type="entry name" value="Anti sigma-E protein RseA, N-terminal domain"/>
    <property type="match status" value="1"/>
</dbReference>
<proteinExistence type="predicted"/>
<dbReference type="GO" id="GO:0016989">
    <property type="term" value="F:sigma factor antagonist activity"/>
    <property type="evidence" value="ECO:0007669"/>
    <property type="project" value="InterPro"/>
</dbReference>
<feature type="domain" description="Anti sigma-E protein RseA N-terminal" evidence="2">
    <location>
        <begin position="6"/>
        <end position="81"/>
    </location>
</feature>
<dbReference type="SUPFAM" id="SSF89069">
    <property type="entry name" value="N-terminal, cytoplasmic domain of anti-sigmaE factor RseA"/>
    <property type="match status" value="1"/>
</dbReference>
<evidence type="ECO:0000256" key="1">
    <source>
        <dbReference type="SAM" id="Phobius"/>
    </source>
</evidence>
<dbReference type="AlphaFoldDB" id="A0A4R3YZY5"/>
<dbReference type="OrthoDB" id="5298512at2"/>
<dbReference type="PANTHER" id="PTHR38104:SF1">
    <property type="entry name" value="ANTI-SIGMA-E FACTOR RSEA"/>
    <property type="match status" value="1"/>
</dbReference>
<evidence type="ECO:0000313" key="3">
    <source>
        <dbReference type="EMBL" id="TCV97498.1"/>
    </source>
</evidence>
<dbReference type="InterPro" id="IPR052383">
    <property type="entry name" value="Anti-sigma-E_RseA-like"/>
</dbReference>
<comment type="caution">
    <text evidence="3">The sequence shown here is derived from an EMBL/GenBank/DDBJ whole genome shotgun (WGS) entry which is preliminary data.</text>
</comment>
<dbReference type="Pfam" id="PF03872">
    <property type="entry name" value="RseA_N"/>
    <property type="match status" value="1"/>
</dbReference>
<gene>
    <name evidence="3" type="ORF">EC912_101513</name>
</gene>
<sequence length="229" mass="24298">MSEANRDILSAGMDGELSREEIRFLLRRLDSDQTLVQAWSRYHVARDGLRGQLEPSVSADFASRVMAAIDAEDIAVATAPARTVARMEPRRRWLQWSAGGAIAASVAVAALMFTQPAERGVTTGVAQAGTQAGTVSGNAIADAGHVAQPPGAPTVPQWLSGGTSVSQFTQKAAFGSGSESDSSYLTRVMPYQIHGTRAVEASGSNYILLVRPDGSRYVQPLAEPQVEAR</sequence>
<dbReference type="CDD" id="cd16328">
    <property type="entry name" value="RseA_N"/>
    <property type="match status" value="1"/>
</dbReference>
<keyword evidence="4" id="KW-1185">Reference proteome</keyword>
<dbReference type="EMBL" id="SMCS01000001">
    <property type="protein sequence ID" value="TCV97498.1"/>
    <property type="molecule type" value="Genomic_DNA"/>
</dbReference>
<dbReference type="InterPro" id="IPR005572">
    <property type="entry name" value="Anti-sigma_E_RseA_N"/>
</dbReference>
<evidence type="ECO:0000259" key="2">
    <source>
        <dbReference type="Pfam" id="PF03872"/>
    </source>
</evidence>
<reference evidence="3 4" key="1">
    <citation type="submission" date="2019-03" db="EMBL/GenBank/DDBJ databases">
        <title>Above-ground endophytic microbial communities from plants in different locations in the United States.</title>
        <authorList>
            <person name="Frank C."/>
        </authorList>
    </citation>
    <scope>NUCLEOTIDE SEQUENCE [LARGE SCALE GENOMIC DNA]</scope>
    <source>
        <strain evidence="3 4">LP_13_YM</strain>
    </source>
</reference>
<keyword evidence="1" id="KW-0812">Transmembrane</keyword>
<dbReference type="PANTHER" id="PTHR38104">
    <property type="match status" value="1"/>
</dbReference>
<keyword evidence="1" id="KW-1133">Transmembrane helix</keyword>
<keyword evidence="1" id="KW-0472">Membrane</keyword>
<accession>A0A4R3YZY5</accession>
<protein>
    <submittedName>
        <fullName evidence="3">Sigma-E factor negative regulatory protein RseA</fullName>
    </submittedName>
</protein>
<feature type="transmembrane region" description="Helical" evidence="1">
    <location>
        <begin position="93"/>
        <end position="113"/>
    </location>
</feature>